<comment type="caution">
    <text evidence="3">The sequence shown here is derived from an EMBL/GenBank/DDBJ whole genome shotgun (WGS) entry which is preliminary data.</text>
</comment>
<keyword evidence="4" id="KW-1185">Reference proteome</keyword>
<dbReference type="EMBL" id="JBHTEY010000004">
    <property type="protein sequence ID" value="MFC7617211.1"/>
    <property type="molecule type" value="Genomic_DNA"/>
</dbReference>
<proteinExistence type="inferred from homology"/>
<accession>A0ABW2TWN6</accession>
<dbReference type="PANTHER" id="PTHR43201:SF8">
    <property type="entry name" value="ACYL-COA SYNTHETASE FAMILY MEMBER 3"/>
    <property type="match status" value="1"/>
</dbReference>
<dbReference type="PANTHER" id="PTHR43201">
    <property type="entry name" value="ACYL-COA SYNTHETASE"/>
    <property type="match status" value="1"/>
</dbReference>
<evidence type="ECO:0000313" key="3">
    <source>
        <dbReference type="EMBL" id="MFC7617211.1"/>
    </source>
</evidence>
<dbReference type="Pfam" id="PF00501">
    <property type="entry name" value="AMP-binding"/>
    <property type="match status" value="1"/>
</dbReference>
<name>A0ABW2TWN6_9PSEU</name>
<sequence length="198" mass="20525">MTATAPVGFAAGLAHFGDRTALVGPGGAVAYRELDARVAAVADRLGPVRRLVLLAARNDVDTVVAYLAALRGGHPVLLADASQVDGLAAVYDPDVVVDGDLRERRPGTAHELHPELALLLSTSGTTGSPKLVRLSADALRANADAIAEYLGIRPTDRAITSLPLHYCYGLSVLNSNLSAARASCSPTSPLWTPSSGRP</sequence>
<dbReference type="Gene3D" id="3.40.50.980">
    <property type="match status" value="1"/>
</dbReference>
<dbReference type="InterPro" id="IPR042099">
    <property type="entry name" value="ANL_N_sf"/>
</dbReference>
<protein>
    <submittedName>
        <fullName evidence="3">AMP-binding protein</fullName>
    </submittedName>
</protein>
<organism evidence="3 4">
    <name type="scientific">Actinokineospora soli</name>
    <dbReference type="NCBI Taxonomy" id="1048753"/>
    <lineage>
        <taxon>Bacteria</taxon>
        <taxon>Bacillati</taxon>
        <taxon>Actinomycetota</taxon>
        <taxon>Actinomycetes</taxon>
        <taxon>Pseudonocardiales</taxon>
        <taxon>Pseudonocardiaceae</taxon>
        <taxon>Actinokineospora</taxon>
    </lineage>
</organism>
<dbReference type="Gene3D" id="3.40.50.12780">
    <property type="entry name" value="N-terminal domain of ligase-like"/>
    <property type="match status" value="1"/>
</dbReference>
<evidence type="ECO:0000256" key="1">
    <source>
        <dbReference type="ARBA" id="ARBA00006432"/>
    </source>
</evidence>
<dbReference type="Proteomes" id="UP001596512">
    <property type="component" value="Unassembled WGS sequence"/>
</dbReference>
<comment type="similarity">
    <text evidence="1">Belongs to the ATP-dependent AMP-binding enzyme family.</text>
</comment>
<feature type="domain" description="AMP-dependent synthetase/ligase" evidence="2">
    <location>
        <begin position="106"/>
        <end position="178"/>
    </location>
</feature>
<reference evidence="4" key="1">
    <citation type="journal article" date="2019" name="Int. J. Syst. Evol. Microbiol.">
        <title>The Global Catalogue of Microorganisms (GCM) 10K type strain sequencing project: providing services to taxonomists for standard genome sequencing and annotation.</title>
        <authorList>
            <consortium name="The Broad Institute Genomics Platform"/>
            <consortium name="The Broad Institute Genome Sequencing Center for Infectious Disease"/>
            <person name="Wu L."/>
            <person name="Ma J."/>
        </authorList>
    </citation>
    <scope>NUCLEOTIDE SEQUENCE [LARGE SCALE GENOMIC DNA]</scope>
    <source>
        <strain evidence="4">JCM 17695</strain>
    </source>
</reference>
<dbReference type="InterPro" id="IPR000873">
    <property type="entry name" value="AMP-dep_synth/lig_dom"/>
</dbReference>
<gene>
    <name evidence="3" type="ORF">ACFQV2_31115</name>
</gene>
<dbReference type="SUPFAM" id="SSF56801">
    <property type="entry name" value="Acetyl-CoA synthetase-like"/>
    <property type="match status" value="1"/>
</dbReference>
<evidence type="ECO:0000259" key="2">
    <source>
        <dbReference type="Pfam" id="PF00501"/>
    </source>
</evidence>
<evidence type="ECO:0000313" key="4">
    <source>
        <dbReference type="Proteomes" id="UP001596512"/>
    </source>
</evidence>